<comment type="caution">
    <text evidence="3">The sequence shown here is derived from an EMBL/GenBank/DDBJ whole genome shotgun (WGS) entry which is preliminary data.</text>
</comment>
<dbReference type="InterPro" id="IPR010427">
    <property type="entry name" value="DUF1023"/>
</dbReference>
<evidence type="ECO:0000259" key="2">
    <source>
        <dbReference type="Pfam" id="PF06259"/>
    </source>
</evidence>
<gene>
    <name evidence="3" type="ORF">JD276_15320</name>
</gene>
<proteinExistence type="predicted"/>
<feature type="region of interest" description="Disordered" evidence="1">
    <location>
        <begin position="428"/>
        <end position="448"/>
    </location>
</feature>
<feature type="domain" description="DUF1023" evidence="2">
    <location>
        <begin position="162"/>
        <end position="305"/>
    </location>
</feature>
<sequence length="448" mass="46974">MNSLDETSVGRLIEVSDGSRHGIRLSVAQGIAGELRGVSSAWAGARHHPLLQQLLGSASGELVWTTPPDADLVAAAWSGLSDEERATLIREVPWVIGNLPGLPYSVRDEANRRTFEFYSVHREELSADCQVALQELRRILDTDSGKPPIQLVALHLDGMVPLVAVGYGDLDAAEHVTWEVPGMNNDAHQALAGWDTASRNLYAQQVALLRASADSAEEVGLVAFLGYDTPNAVTVLGPGAARAGAERLAAELDGAHAARSSDGPLPHLGVLAHSYGTPVAANALLLATHPARSFTMIGSAGLDGGRLSDLSELRVGRDRAGRPKIYTAMAEGDLLAPLGSQLSGRLQPNPEAAGSAALSIGGAYAFSVEGTGALKATDGHSIIGRGERGAGGTNASAGHGYLDRGTHSLHNAAAISVDRLDLVEGDLVQTEQRPPLPQEQLDRSYGWR</sequence>
<accession>A0A934Q9R3</accession>
<dbReference type="RefSeq" id="WP_200116537.1">
    <property type="nucleotide sequence ID" value="NZ_JAEHOH010000028.1"/>
</dbReference>
<dbReference type="Pfam" id="PF06259">
    <property type="entry name" value="Abhydrolase_8"/>
    <property type="match status" value="1"/>
</dbReference>
<evidence type="ECO:0000313" key="3">
    <source>
        <dbReference type="EMBL" id="MBK0420398.1"/>
    </source>
</evidence>
<reference evidence="3" key="1">
    <citation type="submission" date="2020-12" db="EMBL/GenBank/DDBJ databases">
        <title>Leucobacter sp. CAS1, isolated from Chromium sludge.</title>
        <authorList>
            <person name="Xu Z."/>
        </authorList>
    </citation>
    <scope>NUCLEOTIDE SEQUENCE</scope>
    <source>
        <strain evidence="3">CSA1</strain>
    </source>
</reference>
<dbReference type="AlphaFoldDB" id="A0A934Q9R3"/>
<evidence type="ECO:0000256" key="1">
    <source>
        <dbReference type="SAM" id="MobiDB-lite"/>
    </source>
</evidence>
<keyword evidence="4" id="KW-1185">Reference proteome</keyword>
<dbReference type="Proteomes" id="UP000608530">
    <property type="component" value="Unassembled WGS sequence"/>
</dbReference>
<organism evidence="3 4">
    <name type="scientific">Leucobacter chromiisoli</name>
    <dbReference type="NCBI Taxonomy" id="2796471"/>
    <lineage>
        <taxon>Bacteria</taxon>
        <taxon>Bacillati</taxon>
        <taxon>Actinomycetota</taxon>
        <taxon>Actinomycetes</taxon>
        <taxon>Micrococcales</taxon>
        <taxon>Microbacteriaceae</taxon>
        <taxon>Leucobacter</taxon>
    </lineage>
</organism>
<name>A0A934Q9R3_9MICO</name>
<evidence type="ECO:0000313" key="4">
    <source>
        <dbReference type="Proteomes" id="UP000608530"/>
    </source>
</evidence>
<dbReference type="EMBL" id="JAEHOH010000028">
    <property type="protein sequence ID" value="MBK0420398.1"/>
    <property type="molecule type" value="Genomic_DNA"/>
</dbReference>
<protein>
    <recommendedName>
        <fullName evidence="2">DUF1023 domain-containing protein</fullName>
    </recommendedName>
</protein>